<evidence type="ECO:0008006" key="3">
    <source>
        <dbReference type="Google" id="ProtNLM"/>
    </source>
</evidence>
<dbReference type="SUPFAM" id="SSF50814">
    <property type="entry name" value="Lipocalins"/>
    <property type="match status" value="1"/>
</dbReference>
<evidence type="ECO:0000313" key="1">
    <source>
        <dbReference type="EMBL" id="KAF2017747.1"/>
    </source>
</evidence>
<dbReference type="PANTHER" id="PTHR38115:SF1">
    <property type="entry name" value="LIPOCALIN-LIKE DOMAIN-CONTAINING PROTEIN"/>
    <property type="match status" value="1"/>
</dbReference>
<dbReference type="OrthoDB" id="425354at2759"/>
<proteinExistence type="predicted"/>
<dbReference type="InterPro" id="IPR012674">
    <property type="entry name" value="Calycin"/>
</dbReference>
<dbReference type="RefSeq" id="XP_033386086.1">
    <property type="nucleotide sequence ID" value="XM_033531838.1"/>
</dbReference>
<gene>
    <name evidence="1" type="ORF">BU24DRAFT_460754</name>
</gene>
<dbReference type="PANTHER" id="PTHR38115">
    <property type="entry name" value="LIPOCALIN-LIKE DOMAIN-CONTAINING PROTEIN"/>
    <property type="match status" value="1"/>
</dbReference>
<protein>
    <recommendedName>
        <fullName evidence="3">Lipocalin-like domain-containing protein</fullName>
    </recommendedName>
</protein>
<dbReference type="InterPro" id="IPR053037">
    <property type="entry name" value="Pericyclase_pydY-like"/>
</dbReference>
<reference evidence="1" key="1">
    <citation type="journal article" date="2020" name="Stud. Mycol.">
        <title>101 Dothideomycetes genomes: a test case for predicting lifestyles and emergence of pathogens.</title>
        <authorList>
            <person name="Haridas S."/>
            <person name="Albert R."/>
            <person name="Binder M."/>
            <person name="Bloem J."/>
            <person name="Labutti K."/>
            <person name="Salamov A."/>
            <person name="Andreopoulos B."/>
            <person name="Baker S."/>
            <person name="Barry K."/>
            <person name="Bills G."/>
            <person name="Bluhm B."/>
            <person name="Cannon C."/>
            <person name="Castanera R."/>
            <person name="Culley D."/>
            <person name="Daum C."/>
            <person name="Ezra D."/>
            <person name="Gonzalez J."/>
            <person name="Henrissat B."/>
            <person name="Kuo A."/>
            <person name="Liang C."/>
            <person name="Lipzen A."/>
            <person name="Lutzoni F."/>
            <person name="Magnuson J."/>
            <person name="Mondo S."/>
            <person name="Nolan M."/>
            <person name="Ohm R."/>
            <person name="Pangilinan J."/>
            <person name="Park H.-J."/>
            <person name="Ramirez L."/>
            <person name="Alfaro M."/>
            <person name="Sun H."/>
            <person name="Tritt A."/>
            <person name="Yoshinaga Y."/>
            <person name="Zwiers L.-H."/>
            <person name="Turgeon B."/>
            <person name="Goodwin S."/>
            <person name="Spatafora J."/>
            <person name="Crous P."/>
            <person name="Grigoriev I."/>
        </authorList>
    </citation>
    <scope>NUCLEOTIDE SEQUENCE</scope>
    <source>
        <strain evidence="1">CBS 175.79</strain>
    </source>
</reference>
<dbReference type="EMBL" id="ML978068">
    <property type="protein sequence ID" value="KAF2017747.1"/>
    <property type="molecule type" value="Genomic_DNA"/>
</dbReference>
<dbReference type="AlphaFoldDB" id="A0A6A5XY38"/>
<name>A0A6A5XY38_9PLEO</name>
<evidence type="ECO:0000313" key="2">
    <source>
        <dbReference type="Proteomes" id="UP000799778"/>
    </source>
</evidence>
<dbReference type="Proteomes" id="UP000799778">
    <property type="component" value="Unassembled WGS sequence"/>
</dbReference>
<organism evidence="1 2">
    <name type="scientific">Aaosphaeria arxii CBS 175.79</name>
    <dbReference type="NCBI Taxonomy" id="1450172"/>
    <lineage>
        <taxon>Eukaryota</taxon>
        <taxon>Fungi</taxon>
        <taxon>Dikarya</taxon>
        <taxon>Ascomycota</taxon>
        <taxon>Pezizomycotina</taxon>
        <taxon>Dothideomycetes</taxon>
        <taxon>Pleosporomycetidae</taxon>
        <taxon>Pleosporales</taxon>
        <taxon>Pleosporales incertae sedis</taxon>
        <taxon>Aaosphaeria</taxon>
    </lineage>
</organism>
<accession>A0A6A5XY38</accession>
<sequence length="138" mass="15492">MAAPNINYAGTWTLNRQDSDSPEPLLSLQGIGYFIRKSIALATIRLQITQHEDPPLPPNSSKEKVQHIVCSQTASGLKGTSEYHCADNQFRDHSDWLFGAVRGKAEWLELEELDEPFLKKGWDSGAQHHAFIFITVES</sequence>
<dbReference type="GeneID" id="54289235"/>
<keyword evidence="2" id="KW-1185">Reference proteome</keyword>